<dbReference type="SMART" id="SM00326">
    <property type="entry name" value="SH3"/>
    <property type="match status" value="1"/>
</dbReference>
<dbReference type="GO" id="GO:0005543">
    <property type="term" value="F:phospholipid binding"/>
    <property type="evidence" value="ECO:0007669"/>
    <property type="project" value="TreeGrafter"/>
</dbReference>
<feature type="compositionally biased region" description="Low complexity" evidence="3">
    <location>
        <begin position="207"/>
        <end position="223"/>
    </location>
</feature>
<dbReference type="InterPro" id="IPR001452">
    <property type="entry name" value="SH3_domain"/>
</dbReference>
<keyword evidence="1 2" id="KW-0728">SH3 domain</keyword>
<dbReference type="PANTHER" id="PTHR46514:SF4">
    <property type="entry name" value="MYC BOX-DEPENDENT-INTERACTING PROTEIN 1"/>
    <property type="match status" value="1"/>
</dbReference>
<feature type="domain" description="SH3" evidence="4">
    <location>
        <begin position="237"/>
        <end position="308"/>
    </location>
</feature>
<dbReference type="AlphaFoldDB" id="A0A6P8EF95"/>
<protein>
    <submittedName>
        <fullName evidence="6">Myc box-dependent-interacting protein 1-like isoform X1</fullName>
    </submittedName>
</protein>
<accession>A0A6P8EF95</accession>
<dbReference type="GO" id="GO:0005886">
    <property type="term" value="C:plasma membrane"/>
    <property type="evidence" value="ECO:0007669"/>
    <property type="project" value="TreeGrafter"/>
</dbReference>
<evidence type="ECO:0000256" key="3">
    <source>
        <dbReference type="SAM" id="MobiDB-lite"/>
    </source>
</evidence>
<organism evidence="5 6">
    <name type="scientific">Clupea harengus</name>
    <name type="common">Atlantic herring</name>
    <dbReference type="NCBI Taxonomy" id="7950"/>
    <lineage>
        <taxon>Eukaryota</taxon>
        <taxon>Metazoa</taxon>
        <taxon>Chordata</taxon>
        <taxon>Craniata</taxon>
        <taxon>Vertebrata</taxon>
        <taxon>Euteleostomi</taxon>
        <taxon>Actinopterygii</taxon>
        <taxon>Neopterygii</taxon>
        <taxon>Teleostei</taxon>
        <taxon>Clupei</taxon>
        <taxon>Clupeiformes</taxon>
        <taxon>Clupeoidei</taxon>
        <taxon>Clupeidae</taxon>
        <taxon>Clupea</taxon>
    </lineage>
</organism>
<proteinExistence type="predicted"/>
<evidence type="ECO:0000256" key="1">
    <source>
        <dbReference type="ARBA" id="ARBA00022443"/>
    </source>
</evidence>
<dbReference type="InterPro" id="IPR003005">
    <property type="entry name" value="Amphiphysin"/>
</dbReference>
<name>A0A6P8EF95_CLUHA</name>
<feature type="compositionally biased region" description="Polar residues" evidence="3">
    <location>
        <begin position="21"/>
        <end position="33"/>
    </location>
</feature>
<dbReference type="GO" id="GO:0048156">
    <property type="term" value="F:tau protein binding"/>
    <property type="evidence" value="ECO:0007669"/>
    <property type="project" value="TreeGrafter"/>
</dbReference>
<gene>
    <name evidence="6" type="primary">LOC105891325</name>
</gene>
<dbReference type="Pfam" id="PF14604">
    <property type="entry name" value="SH3_9"/>
    <property type="match status" value="1"/>
</dbReference>
<feature type="region of interest" description="Disordered" evidence="3">
    <location>
        <begin position="15"/>
        <end position="235"/>
    </location>
</feature>
<reference evidence="6" key="1">
    <citation type="submission" date="2025-08" db="UniProtKB">
        <authorList>
            <consortium name="RefSeq"/>
        </authorList>
    </citation>
    <scope>IDENTIFICATION</scope>
</reference>
<dbReference type="InterPro" id="IPR036028">
    <property type="entry name" value="SH3-like_dom_sf"/>
</dbReference>
<dbReference type="OrthoDB" id="446293at2759"/>
<feature type="compositionally biased region" description="Polar residues" evidence="3">
    <location>
        <begin position="150"/>
        <end position="166"/>
    </location>
</feature>
<dbReference type="FunFam" id="2.30.30.40:FF:000029">
    <property type="entry name" value="myc box-dependent-interacting protein 1 isoform X2"/>
    <property type="match status" value="1"/>
</dbReference>
<dbReference type="SUPFAM" id="SSF50044">
    <property type="entry name" value="SH3-domain"/>
    <property type="match status" value="1"/>
</dbReference>
<evidence type="ECO:0000256" key="2">
    <source>
        <dbReference type="PROSITE-ProRule" id="PRU00192"/>
    </source>
</evidence>
<evidence type="ECO:0000259" key="4">
    <source>
        <dbReference type="PROSITE" id="PS50002"/>
    </source>
</evidence>
<dbReference type="PRINTS" id="PR01251">
    <property type="entry name" value="AMPHIPHYSIN"/>
</dbReference>
<keyword evidence="5" id="KW-1185">Reference proteome</keyword>
<dbReference type="PROSITE" id="PS50002">
    <property type="entry name" value="SH3"/>
    <property type="match status" value="1"/>
</dbReference>
<dbReference type="Proteomes" id="UP000515152">
    <property type="component" value="Chromosome 21"/>
</dbReference>
<dbReference type="RefSeq" id="XP_031414673.1">
    <property type="nucleotide sequence ID" value="XM_031558813.1"/>
</dbReference>
<dbReference type="GO" id="GO:0008021">
    <property type="term" value="C:synaptic vesicle"/>
    <property type="evidence" value="ECO:0007669"/>
    <property type="project" value="TreeGrafter"/>
</dbReference>
<feature type="compositionally biased region" description="Pro residues" evidence="3">
    <location>
        <begin position="37"/>
        <end position="56"/>
    </location>
</feature>
<evidence type="ECO:0000313" key="6">
    <source>
        <dbReference type="RefSeq" id="XP_031414673.1"/>
    </source>
</evidence>
<evidence type="ECO:0000313" key="5">
    <source>
        <dbReference type="Proteomes" id="UP000515152"/>
    </source>
</evidence>
<sequence>MGKLSLNLNDVMGKLEDQRNINEAATNHTAESDSTPKTPPKSRPSVPPAPRPPRPSPAGEVPQEGATHLFGDATTAPMPTPSPTPDAAVPAPSQAPSWDSWKPPAPEPQQDEDEAVQPDQSAHQQPTWDDPGTASVANQQPTWDDPGTASAANQPSWDNEGTQGQTWDDPGQGQAYDQQTTWDDSAGGQDHTQTQAGWGDPGQEQLEAAAASGTSGAESESNAVTNGASESGEFPPGVVYKVKALHDYAATDGDELEMKSGDVVLVLAFDSPDEQDEGWLMGVKESHWLANQNLSVRGVFPENFTQRC</sequence>
<dbReference type="Gene3D" id="2.30.30.40">
    <property type="entry name" value="SH3 Domains"/>
    <property type="match status" value="1"/>
</dbReference>
<dbReference type="GeneID" id="105891325"/>
<feature type="compositionally biased region" description="Polar residues" evidence="3">
    <location>
        <begin position="118"/>
        <end position="127"/>
    </location>
</feature>
<dbReference type="PRINTS" id="PR00452">
    <property type="entry name" value="SH3DOMAIN"/>
</dbReference>
<dbReference type="PANTHER" id="PTHR46514">
    <property type="entry name" value="AMPHIPHYSIN"/>
    <property type="match status" value="1"/>
</dbReference>